<dbReference type="CDD" id="cd14789">
    <property type="entry name" value="Tiki"/>
    <property type="match status" value="1"/>
</dbReference>
<dbReference type="Pfam" id="PF01963">
    <property type="entry name" value="TraB_PrgY_gumN"/>
    <property type="match status" value="1"/>
</dbReference>
<sequence>MKNVTSALLRSFLGPAAIFLATPTLVAAQAPEEVIEVETATPAMWRVTDDDSEYYLLGTFHILPPNLNWRTDDLAKAIETAETVYFEVDADAPDAASKTLNVMMTEGFNAPGKTLSGMLESNDAQKLRDIASDLNIPFAAIDTMRPWNAFLSLSVQFIVNQGFEPGSGVDSVLLKEAKQTQKDVRFFETLEEQLSLFTGLDADTEKMLLVVTLRDWEEQEAAFDDLFSAWVTGNAAFLDEQMNDILQEQAPSVYERLIVARNKAWANELDAALKNESGKGLVAVGAAHLVGDQFSVPALLAAKGYEVSRVDTNTPANDNNP</sequence>
<name>A0ABV3Z0Q6_9PROT</name>
<dbReference type="InterPro" id="IPR047111">
    <property type="entry name" value="YbaP-like"/>
</dbReference>
<dbReference type="Proteomes" id="UP001560685">
    <property type="component" value="Unassembled WGS sequence"/>
</dbReference>
<protein>
    <submittedName>
        <fullName evidence="2">TraB/GumN family protein</fullName>
    </submittedName>
</protein>
<organism evidence="2 3">
    <name type="scientific">Hyphococcus lacteus</name>
    <dbReference type="NCBI Taxonomy" id="3143536"/>
    <lineage>
        <taxon>Bacteria</taxon>
        <taxon>Pseudomonadati</taxon>
        <taxon>Pseudomonadota</taxon>
        <taxon>Alphaproteobacteria</taxon>
        <taxon>Parvularculales</taxon>
        <taxon>Parvularculaceae</taxon>
        <taxon>Hyphococcus</taxon>
    </lineage>
</organism>
<gene>
    <name evidence="2" type="ORF">ABFZ84_02315</name>
</gene>
<evidence type="ECO:0000313" key="2">
    <source>
        <dbReference type="EMBL" id="MEX6632370.1"/>
    </source>
</evidence>
<comment type="caution">
    <text evidence="2">The sequence shown here is derived from an EMBL/GenBank/DDBJ whole genome shotgun (WGS) entry which is preliminary data.</text>
</comment>
<evidence type="ECO:0000313" key="3">
    <source>
        <dbReference type="Proteomes" id="UP001560685"/>
    </source>
</evidence>
<dbReference type="RefSeq" id="WP_369312296.1">
    <property type="nucleotide sequence ID" value="NZ_JBEHZE010000001.1"/>
</dbReference>
<evidence type="ECO:0000256" key="1">
    <source>
        <dbReference type="SAM" id="SignalP"/>
    </source>
</evidence>
<feature type="signal peptide" evidence="1">
    <location>
        <begin position="1"/>
        <end position="27"/>
    </location>
</feature>
<dbReference type="PANTHER" id="PTHR40590:SF1">
    <property type="entry name" value="CYTOPLASMIC PROTEIN"/>
    <property type="match status" value="1"/>
</dbReference>
<reference evidence="2 3" key="1">
    <citation type="submission" date="2024-05" db="EMBL/GenBank/DDBJ databases">
        <title>Three bacterial strains, DH-69, EH-24, and ECK-19 isolated from coastal sediments.</title>
        <authorList>
            <person name="Ye Y.-Q."/>
            <person name="Du Z.-J."/>
        </authorList>
    </citation>
    <scope>NUCLEOTIDE SEQUENCE [LARGE SCALE GENOMIC DNA]</scope>
    <source>
        <strain evidence="2 3">ECK-19</strain>
    </source>
</reference>
<dbReference type="PANTHER" id="PTHR40590">
    <property type="entry name" value="CYTOPLASMIC PROTEIN-RELATED"/>
    <property type="match status" value="1"/>
</dbReference>
<dbReference type="EMBL" id="JBEHZE010000001">
    <property type="protein sequence ID" value="MEX6632370.1"/>
    <property type="molecule type" value="Genomic_DNA"/>
</dbReference>
<dbReference type="InterPro" id="IPR002816">
    <property type="entry name" value="TraB/PrgY/GumN_fam"/>
</dbReference>
<feature type="chain" id="PRO_5046200542" evidence="1">
    <location>
        <begin position="28"/>
        <end position="321"/>
    </location>
</feature>
<keyword evidence="1" id="KW-0732">Signal</keyword>
<keyword evidence="3" id="KW-1185">Reference proteome</keyword>
<accession>A0ABV3Z0Q6</accession>
<proteinExistence type="predicted"/>